<evidence type="ECO:0000259" key="7">
    <source>
        <dbReference type="Pfam" id="PF00753"/>
    </source>
</evidence>
<dbReference type="PANTHER" id="PTHR30619">
    <property type="entry name" value="DNA INTERNALIZATION/COMPETENCE PROTEIN COMEC/REC2"/>
    <property type="match status" value="1"/>
</dbReference>
<dbReference type="InterPro" id="IPR036866">
    <property type="entry name" value="RibonucZ/Hydroxyglut_hydro"/>
</dbReference>
<dbReference type="InterPro" id="IPR052159">
    <property type="entry name" value="Competence_DNA_uptake"/>
</dbReference>
<keyword evidence="3 6" id="KW-0812">Transmembrane</keyword>
<evidence type="ECO:0000256" key="1">
    <source>
        <dbReference type="ARBA" id="ARBA00004651"/>
    </source>
</evidence>
<proteinExistence type="predicted"/>
<keyword evidence="4 6" id="KW-1133">Transmembrane helix</keyword>
<keyword evidence="5 6" id="KW-0472">Membrane</keyword>
<keyword evidence="2" id="KW-1003">Cell membrane</keyword>
<dbReference type="PANTHER" id="PTHR30619:SF1">
    <property type="entry name" value="RECOMBINATION PROTEIN 2"/>
    <property type="match status" value="1"/>
</dbReference>
<dbReference type="AlphaFoldDB" id="X1MVS0"/>
<dbReference type="SUPFAM" id="SSF56281">
    <property type="entry name" value="Metallo-hydrolase/oxidoreductase"/>
    <property type="match status" value="1"/>
</dbReference>
<feature type="transmembrane region" description="Helical" evidence="6">
    <location>
        <begin position="60"/>
        <end position="83"/>
    </location>
</feature>
<name>X1MVS0_9ZZZZ</name>
<dbReference type="Gene3D" id="3.60.15.10">
    <property type="entry name" value="Ribonuclease Z/Hydroxyacylglutathione hydrolase-like"/>
    <property type="match status" value="1"/>
</dbReference>
<evidence type="ECO:0000256" key="2">
    <source>
        <dbReference type="ARBA" id="ARBA00022475"/>
    </source>
</evidence>
<evidence type="ECO:0000256" key="3">
    <source>
        <dbReference type="ARBA" id="ARBA00022692"/>
    </source>
</evidence>
<dbReference type="InterPro" id="IPR004477">
    <property type="entry name" value="ComEC_N"/>
</dbReference>
<comment type="caution">
    <text evidence="9">The sequence shown here is derived from an EMBL/GenBank/DDBJ whole genome shotgun (WGS) entry which is preliminary data.</text>
</comment>
<sequence>MAAWLGIFPLSAYFFSKVSLISVISNIFIVPLTGIAVILGFIIFFLGLISIPLANLIANINYYVLILITFLAKLFSSIPFSFIYVAQPLIIFIFLYYIMLFFVIEIFYRKIFPPKLKIKAIILILSAVLVVIVVQIFYPLDNLKVNFINVGEGDCILIEAPKKYNILIDGGGTPRSTFDVGSKIVIPYLRRKGINKINLLVLTHPHLDHLEGLLPILREFKVDMVLDSRVICDISE</sequence>
<evidence type="ECO:0000256" key="6">
    <source>
        <dbReference type="SAM" id="Phobius"/>
    </source>
</evidence>
<feature type="transmembrane region" description="Helical" evidence="6">
    <location>
        <begin position="120"/>
        <end position="138"/>
    </location>
</feature>
<feature type="transmembrane region" description="Helical" evidence="6">
    <location>
        <begin position="20"/>
        <end position="48"/>
    </location>
</feature>
<evidence type="ECO:0000313" key="9">
    <source>
        <dbReference type="EMBL" id="GAI35368.1"/>
    </source>
</evidence>
<feature type="transmembrane region" description="Helical" evidence="6">
    <location>
        <begin position="89"/>
        <end position="108"/>
    </location>
</feature>
<evidence type="ECO:0000256" key="4">
    <source>
        <dbReference type="ARBA" id="ARBA00022989"/>
    </source>
</evidence>
<comment type="subcellular location">
    <subcellularLocation>
        <location evidence="1">Cell membrane</location>
        <topology evidence="1">Multi-pass membrane protein</topology>
    </subcellularLocation>
</comment>
<feature type="non-terminal residue" evidence="9">
    <location>
        <position position="236"/>
    </location>
</feature>
<protein>
    <recommendedName>
        <fullName evidence="10">Metallo-beta-lactamase domain-containing protein</fullName>
    </recommendedName>
</protein>
<gene>
    <name evidence="9" type="ORF">S06H3_38281</name>
</gene>
<dbReference type="GO" id="GO:0005886">
    <property type="term" value="C:plasma membrane"/>
    <property type="evidence" value="ECO:0007669"/>
    <property type="project" value="UniProtKB-SubCell"/>
</dbReference>
<organism evidence="9">
    <name type="scientific">marine sediment metagenome</name>
    <dbReference type="NCBI Taxonomy" id="412755"/>
    <lineage>
        <taxon>unclassified sequences</taxon>
        <taxon>metagenomes</taxon>
        <taxon>ecological metagenomes</taxon>
    </lineage>
</organism>
<feature type="domain" description="ComEC/Rec2-related protein" evidence="8">
    <location>
        <begin position="1"/>
        <end position="104"/>
    </location>
</feature>
<dbReference type="InterPro" id="IPR001279">
    <property type="entry name" value="Metallo-B-lactamas"/>
</dbReference>
<dbReference type="Pfam" id="PF00753">
    <property type="entry name" value="Lactamase_B"/>
    <property type="match status" value="1"/>
</dbReference>
<evidence type="ECO:0000256" key="5">
    <source>
        <dbReference type="ARBA" id="ARBA00023136"/>
    </source>
</evidence>
<evidence type="ECO:0000259" key="8">
    <source>
        <dbReference type="Pfam" id="PF03772"/>
    </source>
</evidence>
<accession>X1MVS0</accession>
<dbReference type="Pfam" id="PF03772">
    <property type="entry name" value="Competence"/>
    <property type="match status" value="1"/>
</dbReference>
<evidence type="ECO:0008006" key="10">
    <source>
        <dbReference type="Google" id="ProtNLM"/>
    </source>
</evidence>
<feature type="domain" description="Metallo-beta-lactamase" evidence="7">
    <location>
        <begin position="150"/>
        <end position="222"/>
    </location>
</feature>
<reference evidence="9" key="1">
    <citation type="journal article" date="2014" name="Front. Microbiol.">
        <title>High frequency of phylogenetically diverse reductive dehalogenase-homologous genes in deep subseafloor sedimentary metagenomes.</title>
        <authorList>
            <person name="Kawai M."/>
            <person name="Futagami T."/>
            <person name="Toyoda A."/>
            <person name="Takaki Y."/>
            <person name="Nishi S."/>
            <person name="Hori S."/>
            <person name="Arai W."/>
            <person name="Tsubouchi T."/>
            <person name="Morono Y."/>
            <person name="Uchiyama I."/>
            <person name="Ito T."/>
            <person name="Fujiyama A."/>
            <person name="Inagaki F."/>
            <person name="Takami H."/>
        </authorList>
    </citation>
    <scope>NUCLEOTIDE SEQUENCE</scope>
    <source>
        <strain evidence="9">Expedition CK06-06</strain>
    </source>
</reference>
<dbReference type="EMBL" id="BARV01023318">
    <property type="protein sequence ID" value="GAI35368.1"/>
    <property type="molecule type" value="Genomic_DNA"/>
</dbReference>